<keyword evidence="2" id="KW-1185">Reference proteome</keyword>
<reference evidence="1 2" key="2">
    <citation type="journal article" date="2022" name="Mol. Ecol. Resour.">
        <title>The genomes of chicory, endive, great burdock and yacon provide insights into Asteraceae paleo-polyploidization history and plant inulin production.</title>
        <authorList>
            <person name="Fan W."/>
            <person name="Wang S."/>
            <person name="Wang H."/>
            <person name="Wang A."/>
            <person name="Jiang F."/>
            <person name="Liu H."/>
            <person name="Zhao H."/>
            <person name="Xu D."/>
            <person name="Zhang Y."/>
        </authorList>
    </citation>
    <scope>NUCLEOTIDE SEQUENCE [LARGE SCALE GENOMIC DNA]</scope>
    <source>
        <strain evidence="2">cv. Niubang</strain>
    </source>
</reference>
<sequence length="116" mass="12971">MCDTVPWNKCDNAPSHDEVLNEFNTEGTPVSAVTVSEGMMIVKRNFEQRYREMNNSSTTGRVASVIIPFTVAGRGHHIPGRRHSTGHHLDPVNIRSLLDTGRYYNTTCPVTRTTGR</sequence>
<reference evidence="2" key="1">
    <citation type="journal article" date="2022" name="Mol. Ecol. Resour.">
        <title>The genomes of chicory, endive, great burdock and yacon provide insights into Asteraceae palaeo-polyploidization history and plant inulin production.</title>
        <authorList>
            <person name="Fan W."/>
            <person name="Wang S."/>
            <person name="Wang H."/>
            <person name="Wang A."/>
            <person name="Jiang F."/>
            <person name="Liu H."/>
            <person name="Zhao H."/>
            <person name="Xu D."/>
            <person name="Zhang Y."/>
        </authorList>
    </citation>
    <scope>NUCLEOTIDE SEQUENCE [LARGE SCALE GENOMIC DNA]</scope>
    <source>
        <strain evidence="2">cv. Niubang</strain>
    </source>
</reference>
<organism evidence="1 2">
    <name type="scientific">Arctium lappa</name>
    <name type="common">Greater burdock</name>
    <name type="synonym">Lappa major</name>
    <dbReference type="NCBI Taxonomy" id="4217"/>
    <lineage>
        <taxon>Eukaryota</taxon>
        <taxon>Viridiplantae</taxon>
        <taxon>Streptophyta</taxon>
        <taxon>Embryophyta</taxon>
        <taxon>Tracheophyta</taxon>
        <taxon>Spermatophyta</taxon>
        <taxon>Magnoliopsida</taxon>
        <taxon>eudicotyledons</taxon>
        <taxon>Gunneridae</taxon>
        <taxon>Pentapetalae</taxon>
        <taxon>asterids</taxon>
        <taxon>campanulids</taxon>
        <taxon>Asterales</taxon>
        <taxon>Asteraceae</taxon>
        <taxon>Carduoideae</taxon>
        <taxon>Cardueae</taxon>
        <taxon>Arctiinae</taxon>
        <taxon>Arctium</taxon>
    </lineage>
</organism>
<protein>
    <submittedName>
        <fullName evidence="1">Uncharacterized protein</fullName>
    </submittedName>
</protein>
<dbReference type="EMBL" id="CM042063">
    <property type="protein sequence ID" value="KAI3668089.1"/>
    <property type="molecule type" value="Genomic_DNA"/>
</dbReference>
<evidence type="ECO:0000313" key="2">
    <source>
        <dbReference type="Proteomes" id="UP001055879"/>
    </source>
</evidence>
<dbReference type="Proteomes" id="UP001055879">
    <property type="component" value="Linkage Group LG17"/>
</dbReference>
<gene>
    <name evidence="1" type="ORF">L6452_43164</name>
</gene>
<comment type="caution">
    <text evidence="1">The sequence shown here is derived from an EMBL/GenBank/DDBJ whole genome shotgun (WGS) entry which is preliminary data.</text>
</comment>
<proteinExistence type="predicted"/>
<evidence type="ECO:0000313" key="1">
    <source>
        <dbReference type="EMBL" id="KAI3668089.1"/>
    </source>
</evidence>
<name>A0ACB8XKA4_ARCLA</name>
<accession>A0ACB8XKA4</accession>